<reference evidence="1" key="1">
    <citation type="journal article" date="2021" name="Proc. Natl. Acad. Sci. U.S.A.">
        <title>A Catalog of Tens of Thousands of Viruses from Human Metagenomes Reveals Hidden Associations with Chronic Diseases.</title>
        <authorList>
            <person name="Tisza M.J."/>
            <person name="Buck C.B."/>
        </authorList>
    </citation>
    <scope>NUCLEOTIDE SEQUENCE</scope>
    <source>
        <strain evidence="1">CtlHW5</strain>
    </source>
</reference>
<name>A0A8S5N7U0_9CAUD</name>
<sequence>MGVRYKKIYKPSKKRYDCIFLICMTVFLRLFDLKL</sequence>
<dbReference type="EMBL" id="BK015089">
    <property type="protein sequence ID" value="DAD90564.1"/>
    <property type="molecule type" value="Genomic_DNA"/>
</dbReference>
<proteinExistence type="predicted"/>
<accession>A0A8S5N7U0</accession>
<evidence type="ECO:0000313" key="1">
    <source>
        <dbReference type="EMBL" id="DAD90564.1"/>
    </source>
</evidence>
<organism evidence="1">
    <name type="scientific">Myoviridae sp. ctlHW5</name>
    <dbReference type="NCBI Taxonomy" id="2826691"/>
    <lineage>
        <taxon>Viruses</taxon>
        <taxon>Duplodnaviria</taxon>
        <taxon>Heunggongvirae</taxon>
        <taxon>Uroviricota</taxon>
        <taxon>Caudoviricetes</taxon>
    </lineage>
</organism>
<protein>
    <submittedName>
        <fullName evidence="1">Uncharacterized protein</fullName>
    </submittedName>
</protein>